<sequence length="385" mass="42701">MEVAKMSVAPLFLQMNNDVAVRAIRNSCASSEVRQLDLGCGLASLTYATRNNLLELAGAENRFGLCQALLALRYKLQQQLRCLDLSFRAMDGRLLLHLLGSRTCRARHTRFPSRLDSLCRLSMLGQFSSRVTALDLTGADITPQSLNQLLKLCPHLEYLSLEGLRLQDSVFQLKDKLLDLQVLNLTACAGLRDESCVRVLMETAPNLVNLDLSMSDISQQAMLQVVGLVNDQLEILSVAELGHRFAVEHLTVLGGRCREIRQLDISTTLAAKSLNHAHFLPFPRLAILMANMQLGVTSVIRAETLLAFQSLPALETLYIHRRITMGELKRFAPWNLPFLAVRSHHPRLVDHAGAVCRLATAEPGGSDFPSIQLTHRVHFGGTEPL</sequence>
<dbReference type="AlphaFoldDB" id="A0A9X6RL02"/>
<evidence type="ECO:0000313" key="1">
    <source>
        <dbReference type="EMBL" id="OWA51201.1"/>
    </source>
</evidence>
<accession>A0A9X6RL02</accession>
<keyword evidence="2" id="KW-1185">Reference proteome</keyword>
<name>A0A9X6RL02_HYPEX</name>
<dbReference type="Proteomes" id="UP000192578">
    <property type="component" value="Unassembled WGS sequence"/>
</dbReference>
<dbReference type="OrthoDB" id="2095648at2759"/>
<gene>
    <name evidence="1" type="ORF">BV898_15695</name>
</gene>
<organism evidence="1 2">
    <name type="scientific">Hypsibius exemplaris</name>
    <name type="common">Freshwater tardigrade</name>
    <dbReference type="NCBI Taxonomy" id="2072580"/>
    <lineage>
        <taxon>Eukaryota</taxon>
        <taxon>Metazoa</taxon>
        <taxon>Ecdysozoa</taxon>
        <taxon>Tardigrada</taxon>
        <taxon>Eutardigrada</taxon>
        <taxon>Parachela</taxon>
        <taxon>Hypsibioidea</taxon>
        <taxon>Hypsibiidae</taxon>
        <taxon>Hypsibius</taxon>
    </lineage>
</organism>
<dbReference type="InterPro" id="IPR032675">
    <property type="entry name" value="LRR_dom_sf"/>
</dbReference>
<dbReference type="EMBL" id="MTYJ01000217">
    <property type="protein sequence ID" value="OWA51201.1"/>
    <property type="molecule type" value="Genomic_DNA"/>
</dbReference>
<proteinExistence type="predicted"/>
<evidence type="ECO:0000313" key="2">
    <source>
        <dbReference type="Proteomes" id="UP000192578"/>
    </source>
</evidence>
<reference evidence="2" key="1">
    <citation type="submission" date="2017-01" db="EMBL/GenBank/DDBJ databases">
        <title>Comparative genomics of anhydrobiosis in the tardigrade Hypsibius dujardini.</title>
        <authorList>
            <person name="Yoshida Y."/>
            <person name="Koutsovoulos G."/>
            <person name="Laetsch D."/>
            <person name="Stevens L."/>
            <person name="Kumar S."/>
            <person name="Horikawa D."/>
            <person name="Ishino K."/>
            <person name="Komine S."/>
            <person name="Tomita M."/>
            <person name="Blaxter M."/>
            <person name="Arakawa K."/>
        </authorList>
    </citation>
    <scope>NUCLEOTIDE SEQUENCE [LARGE SCALE GENOMIC DNA]</scope>
    <source>
        <strain evidence="2">Z151</strain>
    </source>
</reference>
<protein>
    <submittedName>
        <fullName evidence="1">Uncharacterized protein</fullName>
    </submittedName>
</protein>
<comment type="caution">
    <text evidence="1">The sequence shown here is derived from an EMBL/GenBank/DDBJ whole genome shotgun (WGS) entry which is preliminary data.</text>
</comment>
<dbReference type="SUPFAM" id="SSF52047">
    <property type="entry name" value="RNI-like"/>
    <property type="match status" value="1"/>
</dbReference>
<dbReference type="Gene3D" id="3.80.10.10">
    <property type="entry name" value="Ribonuclease Inhibitor"/>
    <property type="match status" value="1"/>
</dbReference>